<dbReference type="RefSeq" id="WP_345002012.1">
    <property type="nucleotide sequence ID" value="NZ_BAABFR010000223.1"/>
</dbReference>
<dbReference type="InterPro" id="IPR050091">
    <property type="entry name" value="PKS_NRPS_Biosynth_Enz"/>
</dbReference>
<comment type="caution">
    <text evidence="5">The sequence shown here is derived from an EMBL/GenBank/DDBJ whole genome shotgun (WGS) entry which is preliminary data.</text>
</comment>
<proteinExistence type="predicted"/>
<dbReference type="InterPro" id="IPR020806">
    <property type="entry name" value="PKS_PP-bd"/>
</dbReference>
<keyword evidence="6" id="KW-1185">Reference proteome</keyword>
<dbReference type="Gene3D" id="1.10.1200.10">
    <property type="entry name" value="ACP-like"/>
    <property type="match status" value="1"/>
</dbReference>
<evidence type="ECO:0000256" key="2">
    <source>
        <dbReference type="ARBA" id="ARBA00022553"/>
    </source>
</evidence>
<evidence type="ECO:0000259" key="4">
    <source>
        <dbReference type="PROSITE" id="PS50075"/>
    </source>
</evidence>
<evidence type="ECO:0000256" key="3">
    <source>
        <dbReference type="ARBA" id="ARBA00023268"/>
    </source>
</evidence>
<keyword evidence="3" id="KW-0511">Multifunctional enzyme</keyword>
<reference evidence="6" key="1">
    <citation type="journal article" date="2019" name="Int. J. Syst. Evol. Microbiol.">
        <title>The Global Catalogue of Microorganisms (GCM) 10K type strain sequencing project: providing services to taxonomists for standard genome sequencing and annotation.</title>
        <authorList>
            <consortium name="The Broad Institute Genomics Platform"/>
            <consortium name="The Broad Institute Genome Sequencing Center for Infectious Disease"/>
            <person name="Wu L."/>
            <person name="Ma J."/>
        </authorList>
    </citation>
    <scope>NUCLEOTIDE SEQUENCE [LARGE SCALE GENOMIC DNA]</scope>
    <source>
        <strain evidence="6">JCM 17688</strain>
    </source>
</reference>
<feature type="domain" description="Carrier" evidence="4">
    <location>
        <begin position="356"/>
        <end position="433"/>
    </location>
</feature>
<dbReference type="Gene3D" id="3.40.50.720">
    <property type="entry name" value="NAD(P)-binding Rossmann-like Domain"/>
    <property type="match status" value="1"/>
</dbReference>
<keyword evidence="1" id="KW-0596">Phosphopantetheine</keyword>
<dbReference type="InterPro" id="IPR013968">
    <property type="entry name" value="PKS_KR"/>
</dbReference>
<keyword evidence="2" id="KW-0597">Phosphoprotein</keyword>
<gene>
    <name evidence="5" type="ORF">GCM10023147_52420</name>
</gene>
<dbReference type="PANTHER" id="PTHR43775">
    <property type="entry name" value="FATTY ACID SYNTHASE"/>
    <property type="match status" value="1"/>
</dbReference>
<dbReference type="SMART" id="SM00822">
    <property type="entry name" value="PKS_KR"/>
    <property type="match status" value="1"/>
</dbReference>
<dbReference type="SUPFAM" id="SSF51735">
    <property type="entry name" value="NAD(P)-binding Rossmann-fold domains"/>
    <property type="match status" value="2"/>
</dbReference>
<dbReference type="PROSITE" id="PS50075">
    <property type="entry name" value="CARRIER"/>
    <property type="match status" value="1"/>
</dbReference>
<dbReference type="SMART" id="SM00823">
    <property type="entry name" value="PKS_PP"/>
    <property type="match status" value="1"/>
</dbReference>
<dbReference type="Pfam" id="PF00550">
    <property type="entry name" value="PP-binding"/>
    <property type="match status" value="1"/>
</dbReference>
<dbReference type="Proteomes" id="UP001500635">
    <property type="component" value="Unassembled WGS sequence"/>
</dbReference>
<accession>A0ABP8KKE5</accession>
<evidence type="ECO:0000313" key="5">
    <source>
        <dbReference type="EMBL" id="GAA4408529.1"/>
    </source>
</evidence>
<dbReference type="PANTHER" id="PTHR43775:SF37">
    <property type="entry name" value="SI:DKEY-61P9.11"/>
    <property type="match status" value="1"/>
</dbReference>
<protein>
    <recommendedName>
        <fullName evidence="4">Carrier domain-containing protein</fullName>
    </recommendedName>
</protein>
<evidence type="ECO:0000256" key="1">
    <source>
        <dbReference type="ARBA" id="ARBA00022450"/>
    </source>
</evidence>
<dbReference type="SMART" id="SM01294">
    <property type="entry name" value="PKS_PP_betabranch"/>
    <property type="match status" value="1"/>
</dbReference>
<dbReference type="InterPro" id="IPR036736">
    <property type="entry name" value="ACP-like_sf"/>
</dbReference>
<sequence>MWGLAGVIAAEQPDVWGGLVDFEADGDPTTDAAVLAPLLRAGTSTGTGIGAVLSLRDGVLAARALGPLPAHPDSLRGSDSRPGVRCRPDAAYLVTGGLGELGGLIAGWLADRGARRVVLAGRTGLPPRSSWGTATDPVAVRRIAAVRELERRGVAVDVETLDIASTESLRALLARRDAAGAPPIAGVVHAAGIDDSALLADLDAEHAARVLAPKAGGAQALHAVFPPGSLDFVTATASAGAVFGVPGQGAYATANAYLDALAAERRAAGDTSLSLDWVAWHGLGFAAGSGGDVVAAELARMGSRPLRPAEAFAAWEYAADSGVPQAVMVPLPAIETAVTGDAESAPAVWAGLPHAEVVAGLESGLTEIIARELRVSRAELAVDLPFAELGINSLMAMSIRRDAERLVGTGLSVTMLWNHPTIEALAAYLAERVSGDDSRADGPAGGAVDVWDAPTDPPAHQDSVLDGLFDAVEAGSIDGSGL</sequence>
<organism evidence="5 6">
    <name type="scientific">Tsukamurella soli</name>
    <dbReference type="NCBI Taxonomy" id="644556"/>
    <lineage>
        <taxon>Bacteria</taxon>
        <taxon>Bacillati</taxon>
        <taxon>Actinomycetota</taxon>
        <taxon>Actinomycetes</taxon>
        <taxon>Mycobacteriales</taxon>
        <taxon>Tsukamurellaceae</taxon>
        <taxon>Tsukamurella</taxon>
    </lineage>
</organism>
<evidence type="ECO:0000313" key="6">
    <source>
        <dbReference type="Proteomes" id="UP001500635"/>
    </source>
</evidence>
<dbReference type="InterPro" id="IPR009081">
    <property type="entry name" value="PP-bd_ACP"/>
</dbReference>
<dbReference type="InterPro" id="IPR036291">
    <property type="entry name" value="NAD(P)-bd_dom_sf"/>
</dbReference>
<dbReference type="EMBL" id="BAABFR010000223">
    <property type="protein sequence ID" value="GAA4408529.1"/>
    <property type="molecule type" value="Genomic_DNA"/>
</dbReference>
<dbReference type="SUPFAM" id="SSF47336">
    <property type="entry name" value="ACP-like"/>
    <property type="match status" value="1"/>
</dbReference>
<name>A0ABP8KKE5_9ACTN</name>
<dbReference type="InterPro" id="IPR057326">
    <property type="entry name" value="KR_dom"/>
</dbReference>
<dbReference type="Pfam" id="PF08659">
    <property type="entry name" value="KR"/>
    <property type="match status" value="1"/>
</dbReference>